<dbReference type="EMBL" id="BMHP01000004">
    <property type="protein sequence ID" value="GGD89730.1"/>
    <property type="molecule type" value="Genomic_DNA"/>
</dbReference>
<dbReference type="InterPro" id="IPR017946">
    <property type="entry name" value="PLC-like_Pdiesterase_TIM-brl"/>
</dbReference>
<dbReference type="PROSITE" id="PS51704">
    <property type="entry name" value="GP_PDE"/>
    <property type="match status" value="1"/>
</dbReference>
<dbReference type="Pfam" id="PF03009">
    <property type="entry name" value="GDPD"/>
    <property type="match status" value="1"/>
</dbReference>
<feature type="transmembrane region" description="Helical" evidence="1">
    <location>
        <begin position="20"/>
        <end position="38"/>
    </location>
</feature>
<reference evidence="3" key="1">
    <citation type="journal article" date="2014" name="Int. J. Syst. Evol. Microbiol.">
        <title>Complete genome sequence of Corynebacterium casei LMG S-19264T (=DSM 44701T), isolated from a smear-ripened cheese.</title>
        <authorList>
            <consortium name="US DOE Joint Genome Institute (JGI-PGF)"/>
            <person name="Walter F."/>
            <person name="Albersmeier A."/>
            <person name="Kalinowski J."/>
            <person name="Ruckert C."/>
        </authorList>
    </citation>
    <scope>NUCLEOTIDE SEQUENCE</scope>
    <source>
        <strain evidence="3">CGMCC 1.15178</strain>
    </source>
</reference>
<dbReference type="Gene3D" id="3.20.20.190">
    <property type="entry name" value="Phosphatidylinositol (PI) phosphodiesterase"/>
    <property type="match status" value="1"/>
</dbReference>
<evidence type="ECO:0000259" key="2">
    <source>
        <dbReference type="PROSITE" id="PS51704"/>
    </source>
</evidence>
<protein>
    <submittedName>
        <fullName evidence="3">Glycerophosphoryl diester phosphodiesterase YhdW</fullName>
    </submittedName>
</protein>
<keyword evidence="4" id="KW-1185">Reference proteome</keyword>
<dbReference type="PANTHER" id="PTHR46211">
    <property type="entry name" value="GLYCEROPHOSPHORYL DIESTER PHOSPHODIESTERASE"/>
    <property type="match status" value="1"/>
</dbReference>
<evidence type="ECO:0000313" key="4">
    <source>
        <dbReference type="Proteomes" id="UP000612456"/>
    </source>
</evidence>
<dbReference type="InterPro" id="IPR030395">
    <property type="entry name" value="GP_PDE_dom"/>
</dbReference>
<reference evidence="3" key="2">
    <citation type="submission" date="2020-09" db="EMBL/GenBank/DDBJ databases">
        <authorList>
            <person name="Sun Q."/>
            <person name="Zhou Y."/>
        </authorList>
    </citation>
    <scope>NUCLEOTIDE SEQUENCE</scope>
    <source>
        <strain evidence="3">CGMCC 1.15178</strain>
    </source>
</reference>
<organism evidence="3 4">
    <name type="scientific">Paenibacillus nasutitermitis</name>
    <dbReference type="NCBI Taxonomy" id="1652958"/>
    <lineage>
        <taxon>Bacteria</taxon>
        <taxon>Bacillati</taxon>
        <taxon>Bacillota</taxon>
        <taxon>Bacilli</taxon>
        <taxon>Bacillales</taxon>
        <taxon>Paenibacillaceae</taxon>
        <taxon>Paenibacillus</taxon>
    </lineage>
</organism>
<proteinExistence type="predicted"/>
<dbReference type="Proteomes" id="UP000612456">
    <property type="component" value="Unassembled WGS sequence"/>
</dbReference>
<comment type="caution">
    <text evidence="3">The sequence shown here is derived from an EMBL/GenBank/DDBJ whole genome shotgun (WGS) entry which is preliminary data.</text>
</comment>
<dbReference type="AlphaFoldDB" id="A0A916ZDI7"/>
<dbReference type="RefSeq" id="WP_188997128.1">
    <property type="nucleotide sequence ID" value="NZ_BMHP01000004.1"/>
</dbReference>
<evidence type="ECO:0000256" key="1">
    <source>
        <dbReference type="SAM" id="Phobius"/>
    </source>
</evidence>
<name>A0A916ZDI7_9BACL</name>
<gene>
    <name evidence="3" type="primary">yhdW</name>
    <name evidence="3" type="ORF">GCM10010911_55450</name>
</gene>
<feature type="domain" description="GP-PDE" evidence="2">
    <location>
        <begin position="42"/>
        <end position="284"/>
    </location>
</feature>
<accession>A0A916ZDI7</accession>
<dbReference type="PANTHER" id="PTHR46211:SF1">
    <property type="entry name" value="GLYCEROPHOSPHODIESTER PHOSPHODIESTERASE, CYTOPLASMIC"/>
    <property type="match status" value="1"/>
</dbReference>
<keyword evidence="1" id="KW-0812">Transmembrane</keyword>
<sequence>MVGGIGSFVGRFVRRRGGSVLVAVCCAVLTVAATLPYANEGPLIVAHRGASGNAPENTMAAFELAARLGADYIEFDVQLSKDGELVVIHDRKVDRTTAYKGFVRDYTLQELQAMDAGSFYDKDYAEETIHSFDEVMNRFAGRLGILIEIKDPELYPGIEEKLAEKLRRYEGMANGRGLKANEGIMVQSFDFESMRHMHDLLPGVPVAVLVHKDQHPLSDKKLDDLASYVTYINYNQKLLDEQMVWSIHGRNMKVMAWTIKKGRDMKRMKRLRVDGVIGNYVGLG</sequence>
<keyword evidence="1" id="KW-1133">Transmembrane helix</keyword>
<dbReference type="GO" id="GO:0008081">
    <property type="term" value="F:phosphoric diester hydrolase activity"/>
    <property type="evidence" value="ECO:0007669"/>
    <property type="project" value="InterPro"/>
</dbReference>
<dbReference type="SUPFAM" id="SSF51695">
    <property type="entry name" value="PLC-like phosphodiesterases"/>
    <property type="match status" value="1"/>
</dbReference>
<keyword evidence="1" id="KW-0472">Membrane</keyword>
<evidence type="ECO:0000313" key="3">
    <source>
        <dbReference type="EMBL" id="GGD89730.1"/>
    </source>
</evidence>
<dbReference type="GO" id="GO:0006629">
    <property type="term" value="P:lipid metabolic process"/>
    <property type="evidence" value="ECO:0007669"/>
    <property type="project" value="InterPro"/>
</dbReference>